<evidence type="ECO:0000313" key="2">
    <source>
        <dbReference type="EMBL" id="MCZ3366406.1"/>
    </source>
</evidence>
<organism evidence="2 4">
    <name type="scientific">Methanobacterium veterum</name>
    <dbReference type="NCBI Taxonomy" id="408577"/>
    <lineage>
        <taxon>Archaea</taxon>
        <taxon>Methanobacteriati</taxon>
        <taxon>Methanobacteriota</taxon>
        <taxon>Methanomada group</taxon>
        <taxon>Methanobacteria</taxon>
        <taxon>Methanobacteriales</taxon>
        <taxon>Methanobacteriaceae</taxon>
        <taxon>Methanobacterium</taxon>
    </lineage>
</organism>
<feature type="transmembrane region" description="Helical" evidence="1">
    <location>
        <begin position="7"/>
        <end position="27"/>
    </location>
</feature>
<feature type="transmembrane region" description="Helical" evidence="1">
    <location>
        <begin position="60"/>
        <end position="79"/>
    </location>
</feature>
<keyword evidence="1" id="KW-0472">Membrane</keyword>
<dbReference type="Proteomes" id="UP001074446">
    <property type="component" value="Unassembled WGS sequence"/>
</dbReference>
<feature type="transmembrane region" description="Helical" evidence="1">
    <location>
        <begin position="192"/>
        <end position="211"/>
    </location>
</feature>
<keyword evidence="1" id="KW-0812">Transmembrane</keyword>
<dbReference type="RefSeq" id="WP_048082919.1">
    <property type="nucleotide sequence ID" value="NZ_JAPVER010000020.1"/>
</dbReference>
<accession>A0A9E4ZWD4</accession>
<keyword evidence="4" id="KW-1185">Reference proteome</keyword>
<feature type="transmembrane region" description="Helical" evidence="1">
    <location>
        <begin position="128"/>
        <end position="153"/>
    </location>
</feature>
<keyword evidence="1" id="KW-1133">Transmembrane helix</keyword>
<protein>
    <submittedName>
        <fullName evidence="2">Uncharacterized protein</fullName>
    </submittedName>
</protein>
<dbReference type="Proteomes" id="UP001068021">
    <property type="component" value="Unassembled WGS sequence"/>
</dbReference>
<sequence length="253" mass="27673">MKVHPVISIILGIIAGIILLIISIKLFSGNALVSAATNFAISIIGGFIATYFAKEKKIRYGIYEGIILSIMFISLVSLIHTTYIYFLIALVGIIFEMLLPATIGGFIGKMTEGNNRKSFKMKYLNRNLHPIITIIAGILVTIVLMSLFGSFHLKISMGITYFLMATIFFAAGGFVTAFLAREKKMLYGIYEGIVAVIYTILARYIGIIMGLNTTVDYYLIIGAVIGYFLAAAIGSYLGKAAGEYLKPCPDLNK</sequence>
<evidence type="ECO:0000313" key="3">
    <source>
        <dbReference type="EMBL" id="MCZ3371914.1"/>
    </source>
</evidence>
<proteinExistence type="predicted"/>
<feature type="transmembrane region" description="Helical" evidence="1">
    <location>
        <begin position="33"/>
        <end position="53"/>
    </location>
</feature>
<comment type="caution">
    <text evidence="2">The sequence shown here is derived from an EMBL/GenBank/DDBJ whole genome shotgun (WGS) entry which is preliminary data.</text>
</comment>
<feature type="transmembrane region" description="Helical" evidence="1">
    <location>
        <begin position="159"/>
        <end position="180"/>
    </location>
</feature>
<feature type="transmembrane region" description="Helical" evidence="1">
    <location>
        <begin position="85"/>
        <end position="107"/>
    </location>
</feature>
<dbReference type="AlphaFoldDB" id="A0A9E4ZWD4"/>
<dbReference type="EMBL" id="JAPVES010000029">
    <property type="protein sequence ID" value="MCZ3371914.1"/>
    <property type="molecule type" value="Genomic_DNA"/>
</dbReference>
<gene>
    <name evidence="3" type="ORF">O3H35_04655</name>
    <name evidence="2" type="ORF">O3H54_10990</name>
</gene>
<dbReference type="EMBL" id="JAPVER010000020">
    <property type="protein sequence ID" value="MCZ3366406.1"/>
    <property type="molecule type" value="Genomic_DNA"/>
</dbReference>
<name>A0A9E4ZWD4_9EURY</name>
<feature type="transmembrane region" description="Helical" evidence="1">
    <location>
        <begin position="217"/>
        <end position="237"/>
    </location>
</feature>
<evidence type="ECO:0000313" key="4">
    <source>
        <dbReference type="Proteomes" id="UP001068021"/>
    </source>
</evidence>
<evidence type="ECO:0000256" key="1">
    <source>
        <dbReference type="SAM" id="Phobius"/>
    </source>
</evidence>
<reference evidence="2" key="1">
    <citation type="submission" date="2022-12" db="EMBL/GenBank/DDBJ databases">
        <title>Reclassification of two methanogenic archaea species isolated from the Kolyma lowland permafrost.</title>
        <authorList>
            <person name="Trubitsyn V.E."/>
            <person name="Rivkina E.M."/>
            <person name="Shcherbakova V.A."/>
        </authorList>
    </citation>
    <scope>NUCLEOTIDE SEQUENCE</scope>
    <source>
        <strain evidence="2">M2</strain>
        <strain evidence="3">MK4</strain>
    </source>
</reference>